<evidence type="ECO:0000256" key="6">
    <source>
        <dbReference type="ARBA" id="ARBA00022968"/>
    </source>
</evidence>
<dbReference type="EMBL" id="CAXLJM020000030">
    <property type="protein sequence ID" value="CAL8097728.1"/>
    <property type="molecule type" value="Genomic_DNA"/>
</dbReference>
<evidence type="ECO:0000256" key="9">
    <source>
        <dbReference type="ARBA" id="ARBA00023180"/>
    </source>
</evidence>
<keyword evidence="3" id="KW-0328">Glycosyltransferase</keyword>
<organism evidence="13 14">
    <name type="scientific">Orchesella dallaii</name>
    <dbReference type="NCBI Taxonomy" id="48710"/>
    <lineage>
        <taxon>Eukaryota</taxon>
        <taxon>Metazoa</taxon>
        <taxon>Ecdysozoa</taxon>
        <taxon>Arthropoda</taxon>
        <taxon>Hexapoda</taxon>
        <taxon>Collembola</taxon>
        <taxon>Entomobryomorpha</taxon>
        <taxon>Entomobryoidea</taxon>
        <taxon>Orchesellidae</taxon>
        <taxon>Orchesellinae</taxon>
        <taxon>Orchesella</taxon>
    </lineage>
</organism>
<evidence type="ECO:0000256" key="11">
    <source>
        <dbReference type="ARBA" id="ARBA00038854"/>
    </source>
</evidence>
<keyword evidence="7" id="KW-1133">Transmembrane helix</keyword>
<evidence type="ECO:0000256" key="1">
    <source>
        <dbReference type="ARBA" id="ARBA00004606"/>
    </source>
</evidence>
<comment type="caution">
    <text evidence="13">The sequence shown here is derived from an EMBL/GenBank/DDBJ whole genome shotgun (WGS) entry which is preliminary data.</text>
</comment>
<dbReference type="PANTHER" id="PTHR46012:SF2">
    <property type="entry name" value="IP22168P"/>
    <property type="match status" value="1"/>
</dbReference>
<evidence type="ECO:0000256" key="10">
    <source>
        <dbReference type="ARBA" id="ARBA00037301"/>
    </source>
</evidence>
<name>A0ABP1QC19_9HEXA</name>
<comment type="function">
    <text evidence="10">Glycosyltransferase which elongates the O-linked glucose attached to EGF-like repeats in the extracellular domain of Notch proteins by catalyzing the addition of xylose.</text>
</comment>
<evidence type="ECO:0000256" key="4">
    <source>
        <dbReference type="ARBA" id="ARBA00022679"/>
    </source>
</evidence>
<reference evidence="13 14" key="1">
    <citation type="submission" date="2024-08" db="EMBL/GenBank/DDBJ databases">
        <authorList>
            <person name="Cucini C."/>
            <person name="Frati F."/>
        </authorList>
    </citation>
    <scope>NUCLEOTIDE SEQUENCE [LARGE SCALE GENOMIC DNA]</scope>
</reference>
<keyword evidence="14" id="KW-1185">Reference proteome</keyword>
<dbReference type="InterPro" id="IPR029044">
    <property type="entry name" value="Nucleotide-diphossugar_trans"/>
</dbReference>
<evidence type="ECO:0000256" key="5">
    <source>
        <dbReference type="ARBA" id="ARBA00022692"/>
    </source>
</evidence>
<comment type="similarity">
    <text evidence="2">Belongs to the glycosyltransferase 8 family.</text>
</comment>
<evidence type="ECO:0000256" key="3">
    <source>
        <dbReference type="ARBA" id="ARBA00022676"/>
    </source>
</evidence>
<dbReference type="PANTHER" id="PTHR46012">
    <property type="entry name" value="IP22168P"/>
    <property type="match status" value="1"/>
</dbReference>
<keyword evidence="4" id="KW-0808">Transferase</keyword>
<evidence type="ECO:0000256" key="8">
    <source>
        <dbReference type="ARBA" id="ARBA00023136"/>
    </source>
</evidence>
<evidence type="ECO:0000256" key="2">
    <source>
        <dbReference type="ARBA" id="ARBA00006351"/>
    </source>
</evidence>
<dbReference type="EC" id="2.4.2.42" evidence="11"/>
<gene>
    <name evidence="13" type="ORF">ODALV1_LOCUS9722</name>
</gene>
<proteinExistence type="inferred from homology"/>
<keyword evidence="8" id="KW-0472">Membrane</keyword>
<dbReference type="Pfam" id="PF01501">
    <property type="entry name" value="Glyco_transf_8"/>
    <property type="match status" value="1"/>
</dbReference>
<protein>
    <recommendedName>
        <fullName evidence="11">UDP-D-xylose:beta-D-glucoside alpha-1,3-D-xylosyltransferase</fullName>
        <ecNumber evidence="11">2.4.2.42</ecNumber>
    </recommendedName>
</protein>
<accession>A0ABP1QC19</accession>
<dbReference type="Proteomes" id="UP001642540">
    <property type="component" value="Unassembled WGS sequence"/>
</dbReference>
<keyword evidence="9" id="KW-0325">Glycoprotein</keyword>
<comment type="catalytic activity">
    <reaction evidence="12">
        <text>3-O-(beta-D-glucosyl)-L-seryl-[EGF-like domain protein] + UDP-alpha-D-xylose = 3-O-[alpha-D-xylosyl-(1-&gt;3)-beta-D-glucosyl]-L-seryl-[EGF-like domain protein] + UDP + H(+)</text>
        <dbReference type="Rhea" id="RHEA:56064"/>
        <dbReference type="Rhea" id="RHEA-COMP:14610"/>
        <dbReference type="Rhea" id="RHEA-COMP:14611"/>
        <dbReference type="ChEBI" id="CHEBI:15378"/>
        <dbReference type="ChEBI" id="CHEBI:57632"/>
        <dbReference type="ChEBI" id="CHEBI:58223"/>
        <dbReference type="ChEBI" id="CHEBI:140575"/>
        <dbReference type="ChEBI" id="CHEBI:140576"/>
        <dbReference type="EC" id="2.4.2.42"/>
    </reaction>
</comment>
<dbReference type="Gene3D" id="3.90.550.10">
    <property type="entry name" value="Spore Coat Polysaccharide Biosynthesis Protein SpsA, Chain A"/>
    <property type="match status" value="1"/>
</dbReference>
<comment type="subcellular location">
    <subcellularLocation>
        <location evidence="1">Membrane</location>
        <topology evidence="1">Single-pass type II membrane protein</topology>
    </subcellularLocation>
</comment>
<dbReference type="InterPro" id="IPR002495">
    <property type="entry name" value="Glyco_trans_8"/>
</dbReference>
<dbReference type="SUPFAM" id="SSF53448">
    <property type="entry name" value="Nucleotide-diphospho-sugar transferases"/>
    <property type="match status" value="1"/>
</dbReference>
<evidence type="ECO:0000256" key="7">
    <source>
        <dbReference type="ARBA" id="ARBA00022989"/>
    </source>
</evidence>
<keyword evidence="6" id="KW-0735">Signal-anchor</keyword>
<evidence type="ECO:0000313" key="14">
    <source>
        <dbReference type="Proteomes" id="UP001642540"/>
    </source>
</evidence>
<keyword evidence="5" id="KW-0812">Transmembrane</keyword>
<evidence type="ECO:0000313" key="13">
    <source>
        <dbReference type="EMBL" id="CAL8097728.1"/>
    </source>
</evidence>
<dbReference type="InterPro" id="IPR051993">
    <property type="entry name" value="Glycosyltransferase_8"/>
</dbReference>
<evidence type="ECO:0000256" key="12">
    <source>
        <dbReference type="ARBA" id="ARBA00049181"/>
    </source>
</evidence>
<sequence length="346" mass="40075">MACHHFFWSLRFENPILAAGVVSGVPESISLDVKQHASHYEAIALINSIIVSTLLYPVNIIELHFVINREDLAAYFESHIRKVLAKLRNYRTVITTKYYLLSEVLPEKYQREFSFLEASLYARLYLPEIIRSDAIMYLDTDILITGSLWIMWEQFTLMKREEIALIAYNNDPSDRNYEWKDKVLFSDIPHVDVKGVNGGVQLMNLTKMRDFNFTSKCMSICQEYVEKGSSMNDQRVVNILFNKYRSKLRILPCKFNFQHVHCDKGLTCSGVRNDVTGIQVIHGAGGTVEGVQAPFFKIYSKYLNFDFSKDHIQQLIYTIKLIYTRVNDSSTCFGNIGKYLYKNVML</sequence>